<dbReference type="PANTHER" id="PTHR23028:SF53">
    <property type="entry name" value="ACYL_TRANSF_3 DOMAIN-CONTAINING PROTEIN"/>
    <property type="match status" value="1"/>
</dbReference>
<accession>A0ABT2BZW4</accession>
<keyword evidence="3" id="KW-0808">Transferase</keyword>
<feature type="transmembrane region" description="Helical" evidence="1">
    <location>
        <begin position="162"/>
        <end position="180"/>
    </location>
</feature>
<proteinExistence type="predicted"/>
<dbReference type="GO" id="GO:0016746">
    <property type="term" value="F:acyltransferase activity"/>
    <property type="evidence" value="ECO:0007669"/>
    <property type="project" value="UniProtKB-KW"/>
</dbReference>
<feature type="domain" description="Acyltransferase 3" evidence="2">
    <location>
        <begin position="10"/>
        <end position="339"/>
    </location>
</feature>
<feature type="transmembrane region" description="Helical" evidence="1">
    <location>
        <begin position="324"/>
        <end position="346"/>
    </location>
</feature>
<feature type="transmembrane region" description="Helical" evidence="1">
    <location>
        <begin position="221"/>
        <end position="241"/>
    </location>
</feature>
<keyword evidence="4" id="KW-1185">Reference proteome</keyword>
<keyword evidence="1" id="KW-0472">Membrane</keyword>
<feature type="transmembrane region" description="Helical" evidence="1">
    <location>
        <begin position="44"/>
        <end position="66"/>
    </location>
</feature>
<feature type="transmembrane region" description="Helical" evidence="1">
    <location>
        <begin position="186"/>
        <end position="209"/>
    </location>
</feature>
<feature type="transmembrane region" description="Helical" evidence="1">
    <location>
        <begin position="86"/>
        <end position="104"/>
    </location>
</feature>
<name>A0ABT2BZW4_9BURK</name>
<comment type="caution">
    <text evidence="3">The sequence shown here is derived from an EMBL/GenBank/DDBJ whole genome shotgun (WGS) entry which is preliminary data.</text>
</comment>
<keyword evidence="3" id="KW-0012">Acyltransferase</keyword>
<dbReference type="InterPro" id="IPR050879">
    <property type="entry name" value="Acyltransferase_3"/>
</dbReference>
<gene>
    <name evidence="3" type="ORF">NX786_15175</name>
</gene>
<evidence type="ECO:0000313" key="4">
    <source>
        <dbReference type="Proteomes" id="UP001165263"/>
    </source>
</evidence>
<dbReference type="PANTHER" id="PTHR23028">
    <property type="entry name" value="ACETYLTRANSFERASE"/>
    <property type="match status" value="1"/>
</dbReference>
<keyword evidence="1" id="KW-0812">Transmembrane</keyword>
<evidence type="ECO:0000259" key="2">
    <source>
        <dbReference type="Pfam" id="PF01757"/>
    </source>
</evidence>
<evidence type="ECO:0000256" key="1">
    <source>
        <dbReference type="SAM" id="Phobius"/>
    </source>
</evidence>
<dbReference type="EMBL" id="JANUHC010000005">
    <property type="protein sequence ID" value="MCS0630678.1"/>
    <property type="molecule type" value="Genomic_DNA"/>
</dbReference>
<organism evidence="3 4">
    <name type="scientific">Telluria mixta</name>
    <dbReference type="NCBI Taxonomy" id="34071"/>
    <lineage>
        <taxon>Bacteria</taxon>
        <taxon>Pseudomonadati</taxon>
        <taxon>Pseudomonadota</taxon>
        <taxon>Betaproteobacteria</taxon>
        <taxon>Burkholderiales</taxon>
        <taxon>Oxalobacteraceae</taxon>
        <taxon>Telluria group</taxon>
        <taxon>Telluria</taxon>
    </lineage>
</organism>
<dbReference type="InterPro" id="IPR002656">
    <property type="entry name" value="Acyl_transf_3_dom"/>
</dbReference>
<dbReference type="Pfam" id="PF01757">
    <property type="entry name" value="Acyl_transf_3"/>
    <property type="match status" value="1"/>
</dbReference>
<evidence type="ECO:0000313" key="3">
    <source>
        <dbReference type="EMBL" id="MCS0630678.1"/>
    </source>
</evidence>
<protein>
    <submittedName>
        <fullName evidence="3">Acyltransferase</fullName>
    </submittedName>
</protein>
<feature type="transmembrane region" description="Helical" evidence="1">
    <location>
        <begin position="124"/>
        <end position="150"/>
    </location>
</feature>
<dbReference type="RefSeq" id="WP_259449780.1">
    <property type="nucleotide sequence ID" value="NZ_CP119520.1"/>
</dbReference>
<feature type="transmembrane region" description="Helical" evidence="1">
    <location>
        <begin position="294"/>
        <end position="312"/>
    </location>
</feature>
<sequence>MQSLNLQYNPRIDQLRWLAATIVFLFHFHLEYRGLGGTPLVSNWAALITEGHTGVGLFFTLSGFLFMQIALAQKTIVYRDFVRNRVLRIVPLFLTIFLVATSIGRDNFQPQDILYLFATNLGHAPTSGTVITGAAWTISLEFLFYLVFPFLARFALERGKRYLLELLALMAFFKLAAYTVNDNSTLMYFCTFVGRFDQFLIGMLAAMLYQQYQPALQRLAPWLLMVAAALVVWDTAAMHRLAPFGATPKSSFWIFWSMAESTGWALFIVAWVGFRPRLPGPVERVLCHGGKVSFSFYLLHMGLLHLLAQRVGLVHPTGRGWLDAAIMVAVSYGATWALATLSYNSIEEPFLRMRRRYGAQRGAAAAELESIRTSSRD</sequence>
<keyword evidence="1" id="KW-1133">Transmembrane helix</keyword>
<feature type="transmembrane region" description="Helical" evidence="1">
    <location>
        <begin position="15"/>
        <end position="32"/>
    </location>
</feature>
<reference evidence="3" key="1">
    <citation type="submission" date="2022-08" db="EMBL/GenBank/DDBJ databases">
        <title>Reclassification of Massilia species as members of the genera Telluria, Duganella, Pseudoduganella, Mokoshia gen. nov. and Zemynaea gen. nov. using orthogonal and non-orthogonal genome-based approaches.</title>
        <authorList>
            <person name="Bowman J.P."/>
        </authorList>
    </citation>
    <scope>NUCLEOTIDE SEQUENCE</scope>
    <source>
        <strain evidence="3">LMG 11547</strain>
    </source>
</reference>
<feature type="transmembrane region" description="Helical" evidence="1">
    <location>
        <begin position="253"/>
        <end position="274"/>
    </location>
</feature>
<dbReference type="Proteomes" id="UP001165263">
    <property type="component" value="Unassembled WGS sequence"/>
</dbReference>